<reference evidence="2 3" key="1">
    <citation type="submission" date="2022-06" db="EMBL/GenBank/DDBJ databases">
        <title>Genomic Encyclopedia of Archaeal and Bacterial Type Strains, Phase II (KMG-II): from individual species to whole genera.</title>
        <authorList>
            <person name="Goeker M."/>
        </authorList>
    </citation>
    <scope>NUCLEOTIDE SEQUENCE [LARGE SCALE GENOMIC DNA]</scope>
    <source>
        <strain evidence="2 3">DSM 40477</strain>
    </source>
</reference>
<accession>A0ABT1I0Q6</accession>
<proteinExistence type="predicted"/>
<dbReference type="Proteomes" id="UP001205311">
    <property type="component" value="Unassembled WGS sequence"/>
</dbReference>
<organism evidence="2 3">
    <name type="scientific">Streptoalloteichus tenebrarius (strain ATCC 17920 / DSM 40477 / JCM 4838 / CBS 697.72 / NBRC 16177 / NCIMB 11028 / NRRL B-12390 / A12253. 1 / ISP 5477)</name>
    <name type="common">Streptomyces tenebrarius</name>
    <dbReference type="NCBI Taxonomy" id="1933"/>
    <lineage>
        <taxon>Bacteria</taxon>
        <taxon>Bacillati</taxon>
        <taxon>Actinomycetota</taxon>
        <taxon>Actinomycetes</taxon>
        <taxon>Pseudonocardiales</taxon>
        <taxon>Pseudonocardiaceae</taxon>
        <taxon>Streptoalloteichus</taxon>
    </lineage>
</organism>
<sequence length="286" mass="32272">MWGVVPGKNGANVSKAKRLQAGDFVLFYGDKKLYLAGTVAVRWENQALAERLWGLDHRNQTWEYMYALTDVRQIAVPIEEVQPLLGWSAKAVVQGFNIYEGAKAAGLRELCNLSVADDAVPEDEELVGPENDPDHQRQAGSSAGTSFDGPTDRTTTRQVRREQAALKQRLRELGKDICALCGRSIPADLLVAAHIKKRSKCDEKERLDFDRVGMLACLLNCDALYERGYISVDRGGKLLISAKVEGSPELKTQVKLLLEGRITPWWTEERERYFEWHRTHVFLQML</sequence>
<evidence type="ECO:0000256" key="1">
    <source>
        <dbReference type="SAM" id="MobiDB-lite"/>
    </source>
</evidence>
<gene>
    <name evidence="2" type="ORF">LX15_005047</name>
</gene>
<feature type="region of interest" description="Disordered" evidence="1">
    <location>
        <begin position="124"/>
        <end position="158"/>
    </location>
</feature>
<evidence type="ECO:0000313" key="2">
    <source>
        <dbReference type="EMBL" id="MCP2261326.1"/>
    </source>
</evidence>
<protein>
    <recommendedName>
        <fullName evidence="4">HNH endonuclease</fullName>
    </recommendedName>
</protein>
<keyword evidence="3" id="KW-1185">Reference proteome</keyword>
<comment type="caution">
    <text evidence="2">The sequence shown here is derived from an EMBL/GenBank/DDBJ whole genome shotgun (WGS) entry which is preliminary data.</text>
</comment>
<name>A0ABT1I0Q6_STRSD</name>
<evidence type="ECO:0008006" key="4">
    <source>
        <dbReference type="Google" id="ProtNLM"/>
    </source>
</evidence>
<evidence type="ECO:0000313" key="3">
    <source>
        <dbReference type="Proteomes" id="UP001205311"/>
    </source>
</evidence>
<dbReference type="EMBL" id="JAMTCP010000039">
    <property type="protein sequence ID" value="MCP2261326.1"/>
    <property type="molecule type" value="Genomic_DNA"/>
</dbReference>